<feature type="region of interest" description="Disordered" evidence="4">
    <location>
        <begin position="573"/>
        <end position="614"/>
    </location>
</feature>
<evidence type="ECO:0000256" key="2">
    <source>
        <dbReference type="ARBA" id="ARBA00023054"/>
    </source>
</evidence>
<accession>A0A8S3Z668</accession>
<evidence type="ECO:0000256" key="3">
    <source>
        <dbReference type="SAM" id="Coils"/>
    </source>
</evidence>
<dbReference type="GO" id="GO:0044782">
    <property type="term" value="P:cilium organization"/>
    <property type="evidence" value="ECO:0007669"/>
    <property type="project" value="TreeGrafter"/>
</dbReference>
<evidence type="ECO:0000313" key="5">
    <source>
        <dbReference type="EMBL" id="CAG5124944.1"/>
    </source>
</evidence>
<feature type="region of interest" description="Disordered" evidence="4">
    <location>
        <begin position="299"/>
        <end position="326"/>
    </location>
</feature>
<dbReference type="Pfam" id="PF10595">
    <property type="entry name" value="FAM161A_B"/>
    <property type="match status" value="1"/>
</dbReference>
<organism evidence="5 6">
    <name type="scientific">Candidula unifasciata</name>
    <dbReference type="NCBI Taxonomy" id="100452"/>
    <lineage>
        <taxon>Eukaryota</taxon>
        <taxon>Metazoa</taxon>
        <taxon>Spiralia</taxon>
        <taxon>Lophotrochozoa</taxon>
        <taxon>Mollusca</taxon>
        <taxon>Gastropoda</taxon>
        <taxon>Heterobranchia</taxon>
        <taxon>Euthyneura</taxon>
        <taxon>Panpulmonata</taxon>
        <taxon>Eupulmonata</taxon>
        <taxon>Stylommatophora</taxon>
        <taxon>Helicina</taxon>
        <taxon>Helicoidea</taxon>
        <taxon>Geomitridae</taxon>
        <taxon>Candidula</taxon>
    </lineage>
</organism>
<dbReference type="OrthoDB" id="2150121at2759"/>
<sequence>MASTSHGLTVWANTCVKTPINRKTRLSSSLHDQGNFPLKYNGALKNGREVADVVSSQETDVADESGLEEVEDRNSFVTASITDRRDKMRATHDTEFYEKLQQLKEENKKTMEAFERLYHDKIHECVETEGFQGLDRSGVDTKTVRGNLELSVKGRGTHTMTEESVAKKPPTGKFRGATLQTPIQSKKLPRNSAHCSELQHLSSAPTERRSQSLNEEYWHQLFLKSRESSDNFKIPLEHDHASEYETALAKVDKLWEDFKISEYSQRRHSFSSSYNKNKEKSEEIKKEWRHRITIPKPFKMSIRDSLKPKKKTQAQEELEQQRLAKQKQEEAECEKKFKAQPVPAHVYLPKFEEIMERNETRRKYIKQICQELLESQVKPFNFDIREKQKKSQRAHSAPVIRPDRASNRFKAKPVPRHIFNQDIDDKFLEEEELRKIRVKMRAKELLRESSLPPNMAARERLKEQERKEKIKKAKLTTKKQRSRSAYGIPDYDALYNEFKKDLERRRLIQTGTVVDPFILETEKIHSNKDKIRRDIEEDEKRLKENRWPFQSSRMTPRSSMKYLEAVSDSMDYIPTQTTRSAELRSSRLQKEKERSANHQKNDEEAERKKRTREAKLRRYLSEKISSTDIPKPRDSIAERLKKIRREDRERQAAYEREIEEMNAKVERSPLLVEKFIAGNAKRKAEKTFAAALHSAGLNDQEFVSGRISRPSSEDHQKSTGEDRTADDQHSDYSDDFQGDSLADQRGNDTSPVDRADSQPSNSDLTYTKSVDD</sequence>
<proteinExistence type="inferred from homology"/>
<dbReference type="GO" id="GO:0005856">
    <property type="term" value="C:cytoskeleton"/>
    <property type="evidence" value="ECO:0007669"/>
    <property type="project" value="UniProtKB-ARBA"/>
</dbReference>
<comment type="caution">
    <text evidence="5">The sequence shown here is derived from an EMBL/GenBank/DDBJ whole genome shotgun (WGS) entry which is preliminary data.</text>
</comment>
<evidence type="ECO:0000256" key="4">
    <source>
        <dbReference type="SAM" id="MobiDB-lite"/>
    </source>
</evidence>
<gene>
    <name evidence="5" type="ORF">CUNI_LOCUS10502</name>
</gene>
<protein>
    <recommendedName>
        <fullName evidence="7">Protein FAM161A</fullName>
    </recommendedName>
</protein>
<evidence type="ECO:0008006" key="7">
    <source>
        <dbReference type="Google" id="ProtNLM"/>
    </source>
</evidence>
<feature type="compositionally biased region" description="Basic and acidic residues" evidence="4">
    <location>
        <begin position="711"/>
        <end position="732"/>
    </location>
</feature>
<dbReference type="InterPro" id="IPR019579">
    <property type="entry name" value="FAM161A/B"/>
</dbReference>
<dbReference type="Proteomes" id="UP000678393">
    <property type="component" value="Unassembled WGS sequence"/>
</dbReference>
<dbReference type="PANTHER" id="PTHR21501">
    <property type="entry name" value="PROTEIN FAM-161"/>
    <property type="match status" value="1"/>
</dbReference>
<dbReference type="PANTHER" id="PTHR21501:SF1">
    <property type="entry name" value="PROTEIN FAM-161"/>
    <property type="match status" value="1"/>
</dbReference>
<dbReference type="InterPro" id="IPR051655">
    <property type="entry name" value="FAM161"/>
</dbReference>
<dbReference type="AlphaFoldDB" id="A0A8S3Z668"/>
<keyword evidence="6" id="KW-1185">Reference proteome</keyword>
<keyword evidence="2 3" id="KW-0175">Coiled coil</keyword>
<feature type="compositionally biased region" description="Basic and acidic residues" evidence="4">
    <location>
        <begin position="581"/>
        <end position="614"/>
    </location>
</feature>
<evidence type="ECO:0000256" key="1">
    <source>
        <dbReference type="ARBA" id="ARBA00006663"/>
    </source>
</evidence>
<feature type="region of interest" description="Disordered" evidence="4">
    <location>
        <begin position="155"/>
        <end position="177"/>
    </location>
</feature>
<feature type="compositionally biased region" description="Polar residues" evidence="4">
    <location>
        <begin position="757"/>
        <end position="772"/>
    </location>
</feature>
<dbReference type="GO" id="GO:0005929">
    <property type="term" value="C:cilium"/>
    <property type="evidence" value="ECO:0007669"/>
    <property type="project" value="TreeGrafter"/>
</dbReference>
<feature type="coiled-coil region" evidence="3">
    <location>
        <begin position="637"/>
        <end position="664"/>
    </location>
</feature>
<dbReference type="EMBL" id="CAJHNH020001914">
    <property type="protein sequence ID" value="CAG5124944.1"/>
    <property type="molecule type" value="Genomic_DNA"/>
</dbReference>
<comment type="similarity">
    <text evidence="1">Belongs to the FAM161 family.</text>
</comment>
<reference evidence="5" key="1">
    <citation type="submission" date="2021-04" db="EMBL/GenBank/DDBJ databases">
        <authorList>
            <consortium name="Molecular Ecology Group"/>
        </authorList>
    </citation>
    <scope>NUCLEOTIDE SEQUENCE</scope>
</reference>
<feature type="region of interest" description="Disordered" evidence="4">
    <location>
        <begin position="701"/>
        <end position="772"/>
    </location>
</feature>
<feature type="coiled-coil region" evidence="3">
    <location>
        <begin position="428"/>
        <end position="478"/>
    </location>
</feature>
<name>A0A8S3Z668_9EUPU</name>
<evidence type="ECO:0000313" key="6">
    <source>
        <dbReference type="Proteomes" id="UP000678393"/>
    </source>
</evidence>